<dbReference type="Proteomes" id="UP001205965">
    <property type="component" value="Unassembled WGS sequence"/>
</dbReference>
<protein>
    <submittedName>
        <fullName evidence="1">Antitoxin</fullName>
    </submittedName>
</protein>
<proteinExistence type="predicted"/>
<keyword evidence="2" id="KW-1185">Reference proteome</keyword>
<organism evidence="1 2">
    <name type="scientific">Corynebacterium lemuris</name>
    <dbReference type="NCBI Taxonomy" id="1859292"/>
    <lineage>
        <taxon>Bacteria</taxon>
        <taxon>Bacillati</taxon>
        <taxon>Actinomycetota</taxon>
        <taxon>Actinomycetes</taxon>
        <taxon>Mycobacteriales</taxon>
        <taxon>Corynebacteriaceae</taxon>
        <taxon>Corynebacterium</taxon>
    </lineage>
</organism>
<comment type="caution">
    <text evidence="1">The sequence shown here is derived from an EMBL/GenBank/DDBJ whole genome shotgun (WGS) entry which is preliminary data.</text>
</comment>
<dbReference type="RefSeq" id="WP_259429010.1">
    <property type="nucleotide sequence ID" value="NZ_JANWTC010000026.1"/>
</dbReference>
<evidence type="ECO:0000313" key="2">
    <source>
        <dbReference type="Proteomes" id="UP001205965"/>
    </source>
</evidence>
<accession>A0ABT2G0C0</accession>
<name>A0ABT2G0C0_9CORY</name>
<dbReference type="EMBL" id="JANWTC010000026">
    <property type="protein sequence ID" value="MCS5480951.1"/>
    <property type="molecule type" value="Genomic_DNA"/>
</dbReference>
<sequence>MKPIKDLLVAKDVPVDDPNDATLSGSEHAQAIIVAALVEQWDRLDGYQQRSIVNALDASTAATEEAEKWVRDRLRPAE</sequence>
<reference evidence="1 2" key="1">
    <citation type="submission" date="2022-08" db="EMBL/GenBank/DDBJ databases">
        <title>YIM 101645 draft genome.</title>
        <authorList>
            <person name="Chen X."/>
        </authorList>
    </citation>
    <scope>NUCLEOTIDE SEQUENCE [LARGE SCALE GENOMIC DNA]</scope>
    <source>
        <strain evidence="1 2">YIM 101645</strain>
    </source>
</reference>
<evidence type="ECO:0000313" key="1">
    <source>
        <dbReference type="EMBL" id="MCS5480951.1"/>
    </source>
</evidence>
<gene>
    <name evidence="1" type="ORF">NYP18_15005</name>
</gene>